<name>S2DUP3_INDAL</name>
<dbReference type="Proteomes" id="UP000006073">
    <property type="component" value="Unassembled WGS sequence"/>
</dbReference>
<evidence type="ECO:0000313" key="2">
    <source>
        <dbReference type="Proteomes" id="UP000006073"/>
    </source>
</evidence>
<accession>S2DUP3</accession>
<sequence length="38" mass="4392">MSWDKPSTFTKTRLVCLDISKWIGILVPDWAHSNLGFQ</sequence>
<dbReference type="EMBL" id="ALWO02000037">
    <property type="protein sequence ID" value="EOZ95821.1"/>
    <property type="molecule type" value="Genomic_DNA"/>
</dbReference>
<dbReference type="AlphaFoldDB" id="S2DUP3"/>
<comment type="caution">
    <text evidence="1">The sequence shown here is derived from an EMBL/GenBank/DDBJ whole genome shotgun (WGS) entry which is preliminary data.</text>
</comment>
<keyword evidence="2" id="KW-1185">Reference proteome</keyword>
<organism evidence="1 2">
    <name type="scientific">Indibacter alkaliphilus (strain CCUG 57479 / KCTC 22604 / LW1)</name>
    <dbReference type="NCBI Taxonomy" id="1189612"/>
    <lineage>
        <taxon>Bacteria</taxon>
        <taxon>Pseudomonadati</taxon>
        <taxon>Bacteroidota</taxon>
        <taxon>Cytophagia</taxon>
        <taxon>Cytophagales</taxon>
        <taxon>Cyclobacteriaceae</taxon>
    </lineage>
</organism>
<reference evidence="1 2" key="1">
    <citation type="journal article" date="2013" name="Genome Announc.">
        <title>Draft Genome Sequence of Indibacter alkaliphilus Strain LW1T, Isolated from Lonar Lake, a Haloalkaline Lake in the Buldana District of Maharashtra, India.</title>
        <authorList>
            <person name="Singh A."/>
            <person name="Kumar Jangir P."/>
            <person name="Sharma R."/>
            <person name="Singh A."/>
            <person name="Kumar Pinnaka A."/>
            <person name="Shivaji S."/>
        </authorList>
    </citation>
    <scope>NUCLEOTIDE SEQUENCE [LARGE SCALE GENOMIC DNA]</scope>
    <source>
        <strain evidence="2">CCUG 57479 / KCTC 22604 / LW1</strain>
    </source>
</reference>
<gene>
    <name evidence="1" type="ORF">A33Q_3183</name>
</gene>
<protein>
    <submittedName>
        <fullName evidence="1">Uncharacterized protein</fullName>
    </submittedName>
</protein>
<evidence type="ECO:0000313" key="1">
    <source>
        <dbReference type="EMBL" id="EOZ95821.1"/>
    </source>
</evidence>
<proteinExistence type="predicted"/>